<gene>
    <name evidence="2" type="ORF">J0A65_11115</name>
</gene>
<feature type="transmembrane region" description="Helical" evidence="1">
    <location>
        <begin position="38"/>
        <end position="56"/>
    </location>
</feature>
<evidence type="ECO:0000313" key="3">
    <source>
        <dbReference type="Proteomes" id="UP000663992"/>
    </source>
</evidence>
<accession>A0ABS3CTH1</accession>
<organism evidence="2 3">
    <name type="scientific">Bowmanella yangjiangensis</name>
    <dbReference type="NCBI Taxonomy" id="2811230"/>
    <lineage>
        <taxon>Bacteria</taxon>
        <taxon>Pseudomonadati</taxon>
        <taxon>Pseudomonadota</taxon>
        <taxon>Gammaproteobacteria</taxon>
        <taxon>Alteromonadales</taxon>
        <taxon>Alteromonadaceae</taxon>
        <taxon>Bowmanella</taxon>
    </lineage>
</organism>
<evidence type="ECO:0000313" key="2">
    <source>
        <dbReference type="EMBL" id="MBN7820418.1"/>
    </source>
</evidence>
<proteinExistence type="predicted"/>
<comment type="caution">
    <text evidence="2">The sequence shown here is derived from an EMBL/GenBank/DDBJ whole genome shotgun (WGS) entry which is preliminary data.</text>
</comment>
<keyword evidence="1" id="KW-1133">Transmembrane helix</keyword>
<keyword evidence="1" id="KW-0812">Transmembrane</keyword>
<dbReference type="Pfam" id="PF19667">
    <property type="entry name" value="DUF6170"/>
    <property type="match status" value="1"/>
</dbReference>
<dbReference type="InterPro" id="IPR046168">
    <property type="entry name" value="DUF6170"/>
</dbReference>
<keyword evidence="3" id="KW-1185">Reference proteome</keyword>
<keyword evidence="1" id="KW-0472">Membrane</keyword>
<feature type="transmembrane region" description="Helical" evidence="1">
    <location>
        <begin position="62"/>
        <end position="79"/>
    </location>
</feature>
<dbReference type="EMBL" id="JAFKCS010000009">
    <property type="protein sequence ID" value="MBN7820418.1"/>
    <property type="molecule type" value="Genomic_DNA"/>
</dbReference>
<dbReference type="RefSeq" id="WP_206594252.1">
    <property type="nucleotide sequence ID" value="NZ_JAFKCS010000009.1"/>
</dbReference>
<sequence length="95" mass="11052">MKLYLSSRNIPALSHLPLNQRLARLNQAARKLSLPEKMLLNILKLLILLPLFVFIMRASDNWWALFWAALVIMAYPLVLKPVQYALCEKYLSDNQ</sequence>
<protein>
    <submittedName>
        <fullName evidence="2">Uncharacterized protein</fullName>
    </submittedName>
</protein>
<evidence type="ECO:0000256" key="1">
    <source>
        <dbReference type="SAM" id="Phobius"/>
    </source>
</evidence>
<dbReference type="Proteomes" id="UP000663992">
    <property type="component" value="Unassembled WGS sequence"/>
</dbReference>
<reference evidence="2 3" key="1">
    <citation type="submission" date="2021-03" db="EMBL/GenBank/DDBJ databases">
        <title>novel species isolated from a fishpond in China.</title>
        <authorList>
            <person name="Lu H."/>
            <person name="Cai Z."/>
        </authorList>
    </citation>
    <scope>NUCLEOTIDE SEQUENCE [LARGE SCALE GENOMIC DNA]</scope>
    <source>
        <strain evidence="2 3">Y57</strain>
    </source>
</reference>
<name>A0ABS3CTH1_9ALTE</name>